<keyword evidence="2" id="KW-1185">Reference proteome</keyword>
<evidence type="ECO:0000313" key="2">
    <source>
        <dbReference type="Proteomes" id="UP000198795"/>
    </source>
</evidence>
<gene>
    <name evidence="1" type="ORF">SAMN04488061_1334</name>
</gene>
<reference evidence="1 2" key="1">
    <citation type="submission" date="2016-10" db="EMBL/GenBank/DDBJ databases">
        <authorList>
            <person name="Varghese N."/>
            <person name="Submissions S."/>
        </authorList>
    </citation>
    <scope>NUCLEOTIDE SEQUENCE [LARGE SCALE GENOMIC DNA]</scope>
    <source>
        <strain evidence="1 2">CGMCC 1.6497</strain>
    </source>
</reference>
<protein>
    <recommendedName>
        <fullName evidence="3">Transposase</fullName>
    </recommendedName>
</protein>
<name>A0A1H0LDE9_9HYPH</name>
<accession>A0A1H0LDE9</accession>
<comment type="caution">
    <text evidence="1">The sequence shown here is derived from an EMBL/GenBank/DDBJ whole genome shotgun (WGS) entry which is preliminary data.</text>
</comment>
<sequence length="92" mass="10526">MLTKTWAPRVYAIDRLGFGPARDLTRRKDVKKPWSASLWNDGRFGANAGEDALWREAIWCASEEVGKETLAVDGQKFHTSYRQKSLRQDVTL</sequence>
<dbReference type="EMBL" id="FNJC01000002">
    <property type="protein sequence ID" value="SDO66227.1"/>
    <property type="molecule type" value="Genomic_DNA"/>
</dbReference>
<evidence type="ECO:0008006" key="3">
    <source>
        <dbReference type="Google" id="ProtNLM"/>
    </source>
</evidence>
<organism evidence="1 2">
    <name type="scientific">Filomicrobium insigne</name>
    <dbReference type="NCBI Taxonomy" id="418854"/>
    <lineage>
        <taxon>Bacteria</taxon>
        <taxon>Pseudomonadati</taxon>
        <taxon>Pseudomonadota</taxon>
        <taxon>Alphaproteobacteria</taxon>
        <taxon>Hyphomicrobiales</taxon>
        <taxon>Hyphomicrobiaceae</taxon>
        <taxon>Filomicrobium</taxon>
    </lineage>
</organism>
<proteinExistence type="predicted"/>
<evidence type="ECO:0000313" key="1">
    <source>
        <dbReference type="EMBL" id="SDO66227.1"/>
    </source>
</evidence>
<dbReference type="Proteomes" id="UP000198795">
    <property type="component" value="Unassembled WGS sequence"/>
</dbReference>